<dbReference type="Pfam" id="PF00012">
    <property type="entry name" value="HSP70"/>
    <property type="match status" value="1"/>
</dbReference>
<evidence type="ECO:0000313" key="5">
    <source>
        <dbReference type="EMBL" id="QUF01425.1"/>
    </source>
</evidence>
<gene>
    <name evidence="5" type="ORF">KCV87_17745</name>
</gene>
<proteinExistence type="predicted"/>
<feature type="region of interest" description="Disordered" evidence="4">
    <location>
        <begin position="378"/>
        <end position="439"/>
    </location>
</feature>
<evidence type="ECO:0000256" key="1">
    <source>
        <dbReference type="ARBA" id="ARBA00022741"/>
    </source>
</evidence>
<keyword evidence="2" id="KW-0067">ATP-binding</keyword>
<dbReference type="InterPro" id="IPR043129">
    <property type="entry name" value="ATPase_NBD"/>
</dbReference>
<dbReference type="GO" id="GO:0140662">
    <property type="term" value="F:ATP-dependent protein folding chaperone"/>
    <property type="evidence" value="ECO:0007669"/>
    <property type="project" value="InterPro"/>
</dbReference>
<evidence type="ECO:0000313" key="6">
    <source>
        <dbReference type="Proteomes" id="UP000677152"/>
    </source>
</evidence>
<dbReference type="InterPro" id="IPR013126">
    <property type="entry name" value="Hsp_70_fam"/>
</dbReference>
<dbReference type="GO" id="GO:0005829">
    <property type="term" value="C:cytosol"/>
    <property type="evidence" value="ECO:0007669"/>
    <property type="project" value="TreeGrafter"/>
</dbReference>
<evidence type="ECO:0000256" key="2">
    <source>
        <dbReference type="ARBA" id="ARBA00022840"/>
    </source>
</evidence>
<sequence length="439" mass="45904">MSYVLGVDAGSTRTSAAVCHLGGAGRSEAEVVGLGGPGGGVATCLQLTADGDFAVGEPGDPRWTASDFVRRVGDDVPVVLGADPCTPQELVGLLVAHVARRVAEREGEPPAHVVLSHPPGWGPHARALVHAALRDAGLARVTLLPEPLAVAADHAENHRGRTGLLAVLGVGSHATTSALVRLAPNGEHELLAWSEEADRWAGADLDDLVFAHVATELGGLDPAQPHLLPAVARLRRDCESAKRVLSGVPVTAVPVHLPDGRVDVELTRERFEELARPGVELAVRGLERLCRGHRPDAIALVGGTARTPLLASAVTAAVPGRLVLAAAPETCAVRGAALAGRRLLLGPDTGPDHGETSVLVHGDDPSLRFPVGQLAWDDAESAAPPPRPPVEITPLDLPTPLSVKRVVRRGLAPIGRSRRRGGRSEPDPRHRTRHDEDGR</sequence>
<organism evidence="5 6">
    <name type="scientific">Actinosynnema pretiosum subsp. pretiosum</name>
    <dbReference type="NCBI Taxonomy" id="103721"/>
    <lineage>
        <taxon>Bacteria</taxon>
        <taxon>Bacillati</taxon>
        <taxon>Actinomycetota</taxon>
        <taxon>Actinomycetes</taxon>
        <taxon>Pseudonocardiales</taxon>
        <taxon>Pseudonocardiaceae</taxon>
        <taxon>Actinosynnema</taxon>
    </lineage>
</organism>
<dbReference type="Proteomes" id="UP000677152">
    <property type="component" value="Chromosome"/>
</dbReference>
<dbReference type="PANTHER" id="PTHR45639">
    <property type="entry name" value="HSC70CB, ISOFORM G-RELATED"/>
    <property type="match status" value="1"/>
</dbReference>
<reference evidence="5" key="1">
    <citation type="submission" date="2021-04" db="EMBL/GenBank/DDBJ databases">
        <title>Genomic sequence of Actinosynnema pretiosum subsp. pretiosum ATCC 31280 (C-14919).</title>
        <authorList>
            <person name="Bai L."/>
            <person name="Wang X."/>
            <person name="Xiao Y."/>
        </authorList>
    </citation>
    <scope>NUCLEOTIDE SEQUENCE</scope>
    <source>
        <strain evidence="5">ATCC 31280</strain>
    </source>
</reference>
<feature type="compositionally biased region" description="Basic and acidic residues" evidence="4">
    <location>
        <begin position="422"/>
        <end position="439"/>
    </location>
</feature>
<name>A0AA45R1F5_9PSEU</name>
<dbReference type="PANTHER" id="PTHR45639:SF28">
    <property type="entry name" value="HEAT SHOCK PROTEIN-LIKE PROTEIN"/>
    <property type="match status" value="1"/>
</dbReference>
<dbReference type="AlphaFoldDB" id="A0AA45R1F5"/>
<accession>A0AA45R1F5</accession>
<dbReference type="CDD" id="cd10170">
    <property type="entry name" value="ASKHA_NBD_HSP70"/>
    <property type="match status" value="1"/>
</dbReference>
<dbReference type="GO" id="GO:0005524">
    <property type="term" value="F:ATP binding"/>
    <property type="evidence" value="ECO:0007669"/>
    <property type="project" value="UniProtKB-KW"/>
</dbReference>
<evidence type="ECO:0000256" key="3">
    <source>
        <dbReference type="ARBA" id="ARBA00023186"/>
    </source>
</evidence>
<evidence type="ECO:0000256" key="4">
    <source>
        <dbReference type="SAM" id="MobiDB-lite"/>
    </source>
</evidence>
<dbReference type="Gene3D" id="3.30.420.40">
    <property type="match status" value="2"/>
</dbReference>
<dbReference type="EMBL" id="CP073249">
    <property type="protein sequence ID" value="QUF01425.1"/>
    <property type="molecule type" value="Genomic_DNA"/>
</dbReference>
<dbReference type="Gene3D" id="3.90.640.10">
    <property type="entry name" value="Actin, Chain A, domain 4"/>
    <property type="match status" value="1"/>
</dbReference>
<keyword evidence="3" id="KW-0143">Chaperone</keyword>
<keyword evidence="1" id="KW-0547">Nucleotide-binding</keyword>
<protein>
    <submittedName>
        <fullName evidence="5">Hsp70 family protein</fullName>
    </submittedName>
</protein>
<dbReference type="SUPFAM" id="SSF53067">
    <property type="entry name" value="Actin-like ATPase domain"/>
    <property type="match status" value="2"/>
</dbReference>